<keyword evidence="3" id="KW-1185">Reference proteome</keyword>
<proteinExistence type="predicted"/>
<name>G2E8K9_9GAMM</name>
<evidence type="ECO:0000256" key="1">
    <source>
        <dbReference type="SAM" id="Phobius"/>
    </source>
</evidence>
<sequence length="222" mass="24986">MSWKNWGDHPLIAFPVMMSAVIAASYAVYDHHYANAIVAASEAKQNASTPNPEVKTATNTQPVVPIHKLSLPKNNSHPNARSAEKNISKPILERNYVVVYKGPDGVNVRSQPSGRLLATAFEQNVSPITRISSTQQIKKGIPWIKVEMTGWMARRMLTKTRPYLKDIGNSISKVIWDGGGDPNDRFISLKSSPDVLCIVQKNCKNIHRHRSRNRPNHYKWRL</sequence>
<protein>
    <submittedName>
        <fullName evidence="2">Uncharacterized protein</fullName>
    </submittedName>
</protein>
<dbReference type="RefSeq" id="WP_007043334.1">
    <property type="nucleotide sequence ID" value="NZ_AFWT01000090.1"/>
</dbReference>
<evidence type="ECO:0000313" key="2">
    <source>
        <dbReference type="EMBL" id="EGV27562.1"/>
    </source>
</evidence>
<comment type="caution">
    <text evidence="2">The sequence shown here is derived from an EMBL/GenBank/DDBJ whole genome shotgun (WGS) entry which is preliminary data.</text>
</comment>
<keyword evidence="1" id="KW-1133">Transmembrane helix</keyword>
<keyword evidence="1" id="KW-0472">Membrane</keyword>
<dbReference type="Proteomes" id="UP000004200">
    <property type="component" value="Unassembled WGS sequence"/>
</dbReference>
<accession>G2E8K9</accession>
<organism evidence="2 3">
    <name type="scientific">Thiorhodococcus drewsii AZ1</name>
    <dbReference type="NCBI Taxonomy" id="765913"/>
    <lineage>
        <taxon>Bacteria</taxon>
        <taxon>Pseudomonadati</taxon>
        <taxon>Pseudomonadota</taxon>
        <taxon>Gammaproteobacteria</taxon>
        <taxon>Chromatiales</taxon>
        <taxon>Chromatiaceae</taxon>
        <taxon>Thiorhodococcus</taxon>
    </lineage>
</organism>
<reference evidence="2 3" key="1">
    <citation type="submission" date="2011-06" db="EMBL/GenBank/DDBJ databases">
        <title>The draft genome of Thiorhodococcus drewsii AZ1.</title>
        <authorList>
            <consortium name="US DOE Joint Genome Institute (JGI-PGF)"/>
            <person name="Lucas S."/>
            <person name="Han J."/>
            <person name="Lapidus A."/>
            <person name="Cheng J.-F."/>
            <person name="Goodwin L."/>
            <person name="Pitluck S."/>
            <person name="Peters L."/>
            <person name="Land M.L."/>
            <person name="Hauser L."/>
            <person name="Vogl K."/>
            <person name="Liu Z."/>
            <person name="Imhoff J."/>
            <person name="Thiel V."/>
            <person name="Frigaard N.-U."/>
            <person name="Bryant D.A."/>
            <person name="Woyke T.J."/>
        </authorList>
    </citation>
    <scope>NUCLEOTIDE SEQUENCE [LARGE SCALE GENOMIC DNA]</scope>
    <source>
        <strain evidence="2 3">AZ1</strain>
    </source>
</reference>
<dbReference type="EMBL" id="AFWT01000090">
    <property type="protein sequence ID" value="EGV27562.1"/>
    <property type="molecule type" value="Genomic_DNA"/>
</dbReference>
<evidence type="ECO:0000313" key="3">
    <source>
        <dbReference type="Proteomes" id="UP000004200"/>
    </source>
</evidence>
<keyword evidence="1" id="KW-0812">Transmembrane</keyword>
<feature type="transmembrane region" description="Helical" evidence="1">
    <location>
        <begin position="12"/>
        <end position="29"/>
    </location>
</feature>
<gene>
    <name evidence="2" type="ORF">ThidrDRAFT_4623</name>
</gene>
<dbReference type="AlphaFoldDB" id="G2E8K9"/>